<keyword evidence="7" id="KW-0378">Hydrolase</keyword>
<evidence type="ECO:0000256" key="3">
    <source>
        <dbReference type="ARBA" id="ARBA00022525"/>
    </source>
</evidence>
<keyword evidence="4" id="KW-0272">Extracellular matrix</keyword>
<comment type="subcellular location">
    <subcellularLocation>
        <location evidence="1">Secreted</location>
        <location evidence="1">Extracellular space</location>
        <location evidence="1">Extracellular matrix</location>
    </subcellularLocation>
</comment>
<keyword evidence="5" id="KW-0645">Protease</keyword>
<dbReference type="GO" id="GO:0008236">
    <property type="term" value="F:serine-type peptidase activity"/>
    <property type="evidence" value="ECO:0007669"/>
    <property type="project" value="UniProtKB-KW"/>
</dbReference>
<dbReference type="InterPro" id="IPR034968">
    <property type="entry name" value="Reelin"/>
</dbReference>
<dbReference type="PANTHER" id="PTHR11841">
    <property type="entry name" value="REELIN"/>
    <property type="match status" value="1"/>
</dbReference>
<keyword evidence="2" id="KW-0217">Developmental protein</keyword>
<sequence length="2400" mass="278730">MKIVPESYICRLNNTEVIVYNVPMFVKRNTEYINLESGIEDTEDKYDVQWFMRTINSTDVAFRENFNWLVFSSSILKIWESHEGMRLSRECDTAEDGRIAIFSKPRGKRKLISRPIDIRNLSSVHFRIGSGNCPISPSDPLVKIYLSADENCTEWLVIYSTKIFPGVEHVTITAETIMLQTSLNMTHACIKIEQLGSKFSGWWFIDDLLFLRQNMRKLTVLQETFNLMKTSNWFHLPGAKLEICDKQLGLVFEANNKIKTESGATTIDMSLTTDYSADAILYLWNYTGNNENQTCSQNDVVAFNQETFRQLCTPLLDLGHIDNIRFTLSADLCSKRSKYSPTTEAVIFLSVVYNSSDHYSRTIKRILLKDVQQMKTFHVRVNEIATVENRYGRFCLSQYQSSMKNIDVWGIQSIILLPLFQKNITHYVQFDLNTHCNSTNLLAESVMVDFSLNYGKSWQRLLKPCLLDNCLGPEHSYSSSINLQLRNWQRITLPIPIAALQDRVRFRIYTNPNLPESGVWAIDNGKALVFSKPGQRLLRVYNVNGTTPKLLEFTLRLGSTSLHCYYPSDDTKSIILLYSCSNGVHWEIIDLFRISNILAPDFGTITRILPNLADDGEDCQIKFRQLYHAGEDQDVWAIDDISISDLQDLNVSVVILNVYLDNELLIPLINSTDVSGVHFQAMFPNNDTSEMMMLECSSIGGIKWLNIGEFMLNNLTNDYYVILPEFCKDKRTLFRWKMITSNASVFRMLNIAFSTNQIRHHISDRFKNVNSFKWLYDTYEVKTCPQESNSTCAFIQKTANSIYRLTSTVITLKDESIFTFERVSYKTNDIISVDYTLDNVTWISLDQECDDHYHEYCDNSKTTNKNRFAYKIPTSLLSRSVSFRIESRKTFTLKSVYIGTPCFANCYGHGICQWENNQPVCYCDSLNNTDLNCLPTNVLLSSMFETFSGDLKTSIWRVVNGQATTRCHNRRSTSTPYLCFSTGTTKFAIVGPFATIKYVSFKLGMVNITNDCLNVVLFQYSYDNGILWNTIKMFDKSDSVIQFFSYLKINNNMYLRWIETQDSNDHMCLIWNLRGLIIRTKEENPLDDIWFQNNLINVQNITNATQKINYEAQTWEYYINPDSILQFDLVMSEYFDVKTNTSIDWHITVDVNFEANRQWIPLIPSCNMSTNLCDETVWESGSTLLSSFYTKQIRRVILPIPDNYYYQEVRFRWSSNRVGFAFALNNVFIGSKCMWYCSGHGTCTQDSCQCDPGYVLPFCSLDISVINKELILNENILFWDKIWGFEMQKCANVEKRVFMKSEYRGLMSKELSFVDIQAVRIQLDYYCDNNSNSIDEFTDFIRVQVSTSNGVVWELLSNIGQQTNKVWIVDIPEEFRLDSIRIRLFQNVQKKWSSSWILEKFELIPKEMPSIWNMTNINFQTNTFCKQHLNNDTKYRYHSSENIEIYSTIDIKLTNYTVVSFQIENMCNRSSLRKTLPILLEYSIDYGLNWILIERRATKRHDLYVIQPLQSILNTFYVPLYQYRHIANFLRVRWISNMFEDMWNLKEIYIRNECEMLCEILKQLKICELNECQCKNCSQSEVTNFPTTLLETFDDDESQLLDYEMNLITDYCLVYNGKSYHFNSFVQQSLILKPLNLLSVRCIEFHIRIGCTKTKNSLKRAPSVSLRYSLNFGITWKIFETFTWESMGTFYVHKELTDDIRKNGVLIQFVQHSNLSATVDWALDQIIIGGSVDLQHSLYTNFGMASHSFTHILSIVGRQVTVDRTFIVFDIDFGYTWNAIDDENFRELTHLLIEIVNKSYVLTWSIPTTIRSNHIRFRIQLNTSCTNGKIGIRELYIGDECKNACNGHGMCSNGSCRCESGWTNADCSLSLAGFPNELDILNTEYYTTTGALKGNKCNVSHSFIFIELRVTQDPIPGSLLSTPWSIEEFNVFHIHKELRWSSQMNDNWNTTFLDGIHIERGTFCHIPYVFLINCNHSMLITKDVYYSRDYILQLEIANGCGNQTNDIYIDYSIDLGESWSNLASYELSLTTIFIPPTNDYVRVTVPFKVLTSVCRLNTVVKNVRFHVSAIRFRFHSNDTCTKNYPIWSLRYIHIGKACQMNCFGAGRCENGQCICMEDKCSTKMSTMKNFREIFENGFTSNYWMYHDSYTHYTDKLGTHHVLWTDINNYSKQAITRPIDLREIGAIKWTYKINSTCNSSLDPVYLLISTDGTLTWKVLHKAKLTLNSSDYATNIEYIDRKKNSIAQFRWYQPNSIRKLSCNFTWGFTRINMAKLINPHFLTDYFYTFIRDNWDYIEGGTLRIDQCNNNQPALVFDRENFTAISTPVIVQNFYVLVFQFNTECTGVTQCQNISTKLTFKTNIHSEWENLADLPELSCQTNLINGGYFNMRTIKLPSVAYSR</sequence>
<evidence type="ECO:0000256" key="2">
    <source>
        <dbReference type="ARBA" id="ARBA00022473"/>
    </source>
</evidence>
<keyword evidence="9" id="KW-0862">Zinc</keyword>
<comment type="similarity">
    <text evidence="12">Belongs to the reelin family.</text>
</comment>
<dbReference type="Pfam" id="PF23106">
    <property type="entry name" value="EGF_Teneurin"/>
    <property type="match status" value="1"/>
</dbReference>
<dbReference type="EMBL" id="CAJNOQ010000243">
    <property type="protein sequence ID" value="CAF0777089.1"/>
    <property type="molecule type" value="Genomic_DNA"/>
</dbReference>
<name>A0A813R682_9BILA</name>
<evidence type="ECO:0000256" key="7">
    <source>
        <dbReference type="ARBA" id="ARBA00022801"/>
    </source>
</evidence>
<dbReference type="GO" id="GO:0001764">
    <property type="term" value="P:neuron migration"/>
    <property type="evidence" value="ECO:0007669"/>
    <property type="project" value="InterPro"/>
</dbReference>
<dbReference type="Gene3D" id="2.60.120.260">
    <property type="entry name" value="Galactose-binding domain-like"/>
    <property type="match status" value="14"/>
</dbReference>
<feature type="domain" description="EGF-like" evidence="16">
    <location>
        <begin position="1856"/>
        <end position="1867"/>
    </location>
</feature>
<keyword evidence="8" id="KW-0720">Serine protease</keyword>
<reference evidence="17" key="1">
    <citation type="submission" date="2021-02" db="EMBL/GenBank/DDBJ databases">
        <authorList>
            <person name="Nowell W R."/>
        </authorList>
    </citation>
    <scope>NUCLEOTIDE SEQUENCE</scope>
</reference>
<evidence type="ECO:0000256" key="1">
    <source>
        <dbReference type="ARBA" id="ARBA00004498"/>
    </source>
</evidence>
<protein>
    <recommendedName>
        <fullName evidence="13">Reelin</fullName>
    </recommendedName>
</protein>
<comment type="subunit">
    <text evidence="14">Oligomer of disulfide-linked homodimers.</text>
</comment>
<evidence type="ECO:0000256" key="12">
    <source>
        <dbReference type="ARBA" id="ARBA00023773"/>
    </source>
</evidence>
<dbReference type="InterPro" id="IPR000742">
    <property type="entry name" value="EGF"/>
</dbReference>
<feature type="domain" description="EGF-like" evidence="16">
    <location>
        <begin position="1248"/>
        <end position="1259"/>
    </location>
</feature>
<dbReference type="GO" id="GO:0007155">
    <property type="term" value="P:cell adhesion"/>
    <property type="evidence" value="ECO:0007669"/>
    <property type="project" value="UniProtKB-KW"/>
</dbReference>
<keyword evidence="10" id="KW-0106">Calcium</keyword>
<dbReference type="EMBL" id="CAJOBC010000243">
    <property type="protein sequence ID" value="CAF3559714.1"/>
    <property type="molecule type" value="Genomic_DNA"/>
</dbReference>
<dbReference type="GO" id="GO:0006508">
    <property type="term" value="P:proteolysis"/>
    <property type="evidence" value="ECO:0007669"/>
    <property type="project" value="UniProtKB-KW"/>
</dbReference>
<dbReference type="PROSITE" id="PS01186">
    <property type="entry name" value="EGF_2"/>
    <property type="match status" value="2"/>
</dbReference>
<evidence type="ECO:0000256" key="10">
    <source>
        <dbReference type="ARBA" id="ARBA00022837"/>
    </source>
</evidence>
<evidence type="ECO:0000256" key="11">
    <source>
        <dbReference type="ARBA" id="ARBA00022889"/>
    </source>
</evidence>
<dbReference type="OrthoDB" id="1924787at2759"/>
<dbReference type="InterPro" id="IPR049419">
    <property type="entry name" value="Reelin_subrepeat-B"/>
</dbReference>
<dbReference type="GO" id="GO:0070325">
    <property type="term" value="F:lipoprotein particle receptor binding"/>
    <property type="evidence" value="ECO:0007669"/>
    <property type="project" value="InterPro"/>
</dbReference>
<evidence type="ECO:0000256" key="15">
    <source>
        <dbReference type="ARBA" id="ARBA00046064"/>
    </source>
</evidence>
<evidence type="ECO:0000256" key="13">
    <source>
        <dbReference type="ARBA" id="ARBA00023900"/>
    </source>
</evidence>
<evidence type="ECO:0000256" key="6">
    <source>
        <dbReference type="ARBA" id="ARBA00022723"/>
    </source>
</evidence>
<evidence type="ECO:0000313" key="19">
    <source>
        <dbReference type="Proteomes" id="UP000663829"/>
    </source>
</evidence>
<keyword evidence="19" id="KW-1185">Reference proteome</keyword>
<organism evidence="17 19">
    <name type="scientific">Didymodactylos carnosus</name>
    <dbReference type="NCBI Taxonomy" id="1234261"/>
    <lineage>
        <taxon>Eukaryota</taxon>
        <taxon>Metazoa</taxon>
        <taxon>Spiralia</taxon>
        <taxon>Gnathifera</taxon>
        <taxon>Rotifera</taxon>
        <taxon>Eurotatoria</taxon>
        <taxon>Bdelloidea</taxon>
        <taxon>Philodinida</taxon>
        <taxon>Philodinidae</taxon>
        <taxon>Didymodactylos</taxon>
    </lineage>
</organism>
<evidence type="ECO:0000259" key="16">
    <source>
        <dbReference type="PROSITE" id="PS01186"/>
    </source>
</evidence>
<dbReference type="Pfam" id="PF21471">
    <property type="entry name" value="Reelin_subrepeat-B"/>
    <property type="match status" value="6"/>
</dbReference>
<evidence type="ECO:0000256" key="5">
    <source>
        <dbReference type="ARBA" id="ARBA00022670"/>
    </source>
</evidence>
<dbReference type="Proteomes" id="UP000681722">
    <property type="component" value="Unassembled WGS sequence"/>
</dbReference>
<proteinExistence type="inferred from homology"/>
<dbReference type="GO" id="GO:0046872">
    <property type="term" value="F:metal ion binding"/>
    <property type="evidence" value="ECO:0007669"/>
    <property type="project" value="UniProtKB-KW"/>
</dbReference>
<keyword evidence="11" id="KW-0130">Cell adhesion</keyword>
<evidence type="ECO:0000313" key="18">
    <source>
        <dbReference type="EMBL" id="CAF3559714.1"/>
    </source>
</evidence>
<dbReference type="GO" id="GO:0007417">
    <property type="term" value="P:central nervous system development"/>
    <property type="evidence" value="ECO:0007669"/>
    <property type="project" value="InterPro"/>
</dbReference>
<evidence type="ECO:0000256" key="14">
    <source>
        <dbReference type="ARBA" id="ARBA00044961"/>
    </source>
</evidence>
<dbReference type="Proteomes" id="UP000663829">
    <property type="component" value="Unassembled WGS sequence"/>
</dbReference>
<keyword evidence="3" id="KW-0964">Secreted</keyword>
<evidence type="ECO:0000313" key="17">
    <source>
        <dbReference type="EMBL" id="CAF0777089.1"/>
    </source>
</evidence>
<evidence type="ECO:0000256" key="9">
    <source>
        <dbReference type="ARBA" id="ARBA00022833"/>
    </source>
</evidence>
<keyword evidence="6" id="KW-0479">Metal-binding</keyword>
<evidence type="ECO:0000256" key="4">
    <source>
        <dbReference type="ARBA" id="ARBA00022530"/>
    </source>
</evidence>
<accession>A0A813R682</accession>
<comment type="caution">
    <text evidence="17">The sequence shown here is derived from an EMBL/GenBank/DDBJ whole genome shotgun (WGS) entry which is preliminary data.</text>
</comment>
<evidence type="ECO:0000256" key="8">
    <source>
        <dbReference type="ARBA" id="ARBA00022825"/>
    </source>
</evidence>
<dbReference type="PANTHER" id="PTHR11841:SF1">
    <property type="entry name" value="REELIN"/>
    <property type="match status" value="1"/>
</dbReference>
<comment type="function">
    <text evidence="15">Extracellular matrix serine protease secreted by pioneer neurons that plays a role in layering of neurons in the cerebral cortex and cerebellum by coordinating cell positioning during neurodevelopment. Regulates microtubule function in neurons and neuronal migration. Binding to the extracellular domains of lipoprotein receptors VLDLR and LRP8/APOER2 induces tyrosine phosphorylation of DAB1 and modulation of TAU phosphorylation. Affects migration of sympathetic preganglionic neurons in the spinal cord, where it seems to act as a barrier to neuronal migration. Enzymatic activity is important for the modulation of cell adhesion.</text>
</comment>
<gene>
    <name evidence="17" type="ORF">GPM918_LOCUS2252</name>
    <name evidence="18" type="ORF">SRO942_LOCUS2252</name>
</gene>